<dbReference type="SFLD" id="SFLDG00358">
    <property type="entry name" value="Main_(cytGST)"/>
    <property type="match status" value="1"/>
</dbReference>
<dbReference type="InterPro" id="IPR040079">
    <property type="entry name" value="Glutathione_S-Trfase"/>
</dbReference>
<dbReference type="PROSITE" id="PS50404">
    <property type="entry name" value="GST_NTER"/>
    <property type="match status" value="1"/>
</dbReference>
<dbReference type="SUPFAM" id="SSF52833">
    <property type="entry name" value="Thioredoxin-like"/>
    <property type="match status" value="1"/>
</dbReference>
<dbReference type="PANTHER" id="PTHR44051:SF8">
    <property type="entry name" value="GLUTATHIONE S-TRANSFERASE GSTA"/>
    <property type="match status" value="1"/>
</dbReference>
<dbReference type="AlphaFoldDB" id="A0A3D9H5R9"/>
<organism evidence="3 4">
    <name type="scientific">Aestuariispira insulae</name>
    <dbReference type="NCBI Taxonomy" id="1461337"/>
    <lineage>
        <taxon>Bacteria</taxon>
        <taxon>Pseudomonadati</taxon>
        <taxon>Pseudomonadota</taxon>
        <taxon>Alphaproteobacteria</taxon>
        <taxon>Rhodospirillales</taxon>
        <taxon>Kiloniellaceae</taxon>
        <taxon>Aestuariispira</taxon>
    </lineage>
</organism>
<gene>
    <name evidence="3" type="ORF">DFP90_11339</name>
</gene>
<evidence type="ECO:0000259" key="1">
    <source>
        <dbReference type="PROSITE" id="PS50404"/>
    </source>
</evidence>
<dbReference type="InterPro" id="IPR010987">
    <property type="entry name" value="Glutathione-S-Trfase_C-like"/>
</dbReference>
<reference evidence="3 4" key="1">
    <citation type="submission" date="2018-07" db="EMBL/GenBank/DDBJ databases">
        <title>Genomic Encyclopedia of Type Strains, Phase III (KMG-III): the genomes of soil and plant-associated and newly described type strains.</title>
        <authorList>
            <person name="Whitman W."/>
        </authorList>
    </citation>
    <scope>NUCLEOTIDE SEQUENCE [LARGE SCALE GENOMIC DNA]</scope>
    <source>
        <strain evidence="3 4">CECT 8488</strain>
    </source>
</reference>
<dbReference type="InterPro" id="IPR004045">
    <property type="entry name" value="Glutathione_S-Trfase_N"/>
</dbReference>
<dbReference type="SFLD" id="SFLDG01151">
    <property type="entry name" value="Main.2:_Nu-like"/>
    <property type="match status" value="1"/>
</dbReference>
<dbReference type="PANTHER" id="PTHR44051">
    <property type="entry name" value="GLUTATHIONE S-TRANSFERASE-RELATED"/>
    <property type="match status" value="1"/>
</dbReference>
<dbReference type="Gene3D" id="3.40.30.10">
    <property type="entry name" value="Glutaredoxin"/>
    <property type="match status" value="1"/>
</dbReference>
<protein>
    <submittedName>
        <fullName evidence="3">GST-like protein</fullName>
    </submittedName>
</protein>
<dbReference type="InterPro" id="IPR036282">
    <property type="entry name" value="Glutathione-S-Trfase_C_sf"/>
</dbReference>
<accession>A0A3D9H5R9</accession>
<dbReference type="OrthoDB" id="9803562at2"/>
<feature type="domain" description="GST N-terminal" evidence="1">
    <location>
        <begin position="15"/>
        <end position="102"/>
    </location>
</feature>
<dbReference type="InterPro" id="IPR004046">
    <property type="entry name" value="GST_C"/>
</dbReference>
<dbReference type="RefSeq" id="WP_115938824.1">
    <property type="nucleotide sequence ID" value="NZ_QRDW01000013.1"/>
</dbReference>
<dbReference type="Pfam" id="PF00043">
    <property type="entry name" value="GST_C"/>
    <property type="match status" value="1"/>
</dbReference>
<comment type="caution">
    <text evidence="3">The sequence shown here is derived from an EMBL/GenBank/DDBJ whole genome shotgun (WGS) entry which is preliminary data.</text>
</comment>
<evidence type="ECO:0000259" key="2">
    <source>
        <dbReference type="PROSITE" id="PS50405"/>
    </source>
</evidence>
<dbReference type="SUPFAM" id="SSF47616">
    <property type="entry name" value="GST C-terminal domain-like"/>
    <property type="match status" value="1"/>
</dbReference>
<dbReference type="SFLD" id="SFLDS00019">
    <property type="entry name" value="Glutathione_Transferase_(cytos"/>
    <property type="match status" value="1"/>
</dbReference>
<evidence type="ECO:0000313" key="3">
    <source>
        <dbReference type="EMBL" id="RED44834.1"/>
    </source>
</evidence>
<dbReference type="InterPro" id="IPR036249">
    <property type="entry name" value="Thioredoxin-like_sf"/>
</dbReference>
<dbReference type="EMBL" id="QRDW01000013">
    <property type="protein sequence ID" value="RED44834.1"/>
    <property type="molecule type" value="Genomic_DNA"/>
</dbReference>
<feature type="domain" description="GST C-terminal" evidence="2">
    <location>
        <begin position="105"/>
        <end position="231"/>
    </location>
</feature>
<dbReference type="Pfam" id="PF13409">
    <property type="entry name" value="GST_N_2"/>
    <property type="match status" value="1"/>
</dbReference>
<dbReference type="CDD" id="cd03048">
    <property type="entry name" value="GST_N_Ure2p_like"/>
    <property type="match status" value="1"/>
</dbReference>
<dbReference type="Proteomes" id="UP000256845">
    <property type="component" value="Unassembled WGS sequence"/>
</dbReference>
<dbReference type="PROSITE" id="PS50405">
    <property type="entry name" value="GST_CTER"/>
    <property type="match status" value="1"/>
</dbReference>
<dbReference type="CDD" id="cd03178">
    <property type="entry name" value="GST_C_Ure2p_like"/>
    <property type="match status" value="1"/>
</dbReference>
<keyword evidence="4" id="KW-1185">Reference proteome</keyword>
<sequence length="231" mass="26076">MNKPLFATHWPAANPDILQLYSLATPNGQKVSVMLEELGLEYEPHTVNILQDDQFTEEFKQYNPNSKIPAIKDPNGPGGQTVVMMESGAILLYLAEKTGKFIPADPVARNECIQWLFFQMASIGPMFGQFGHFHKFAREACLDPYPLERYSKEARRLLGVLETRLADHDYIMGSDYSIADIATFPWVRILGGYYEGAEQLQLSEFKVVNSWLERCLARPAVQRGLVVCGLD</sequence>
<evidence type="ECO:0000313" key="4">
    <source>
        <dbReference type="Proteomes" id="UP000256845"/>
    </source>
</evidence>
<dbReference type="Gene3D" id="1.20.1050.10">
    <property type="match status" value="1"/>
</dbReference>
<proteinExistence type="predicted"/>
<name>A0A3D9H5R9_9PROT</name>